<comment type="similarity">
    <text evidence="2 8">Belongs to the ammonia transporter channel (TC 1.A.11.2) family.</text>
</comment>
<dbReference type="PROSITE" id="PS01219">
    <property type="entry name" value="AMMONIUM_TRANSP"/>
    <property type="match status" value="1"/>
</dbReference>
<dbReference type="FunFam" id="1.10.3430.10:FF:000008">
    <property type="entry name" value="Ammonium transporter"/>
    <property type="match status" value="1"/>
</dbReference>
<feature type="transmembrane region" description="Helical" evidence="8">
    <location>
        <begin position="81"/>
        <end position="108"/>
    </location>
</feature>
<evidence type="ECO:0000256" key="9">
    <source>
        <dbReference type="SAM" id="MobiDB-lite"/>
    </source>
</evidence>
<sequence>MPRRLALGAGLVAVLTYVMASPAAAQELPEGAASQVILDNIWVLIATVLVFFMQAGFALVEAGLTRAKSVGNIMMKNLMDCMAGVLAFLFVGYSIGFGAEALGGFFSWDGFGVPGIDDVAAAPAALNLSPATFFFFQAAFAATAATIVSGAMAERTKFKSYFIYSLVITSLIYPVILSWTWGGGWLSQLDIPFSDFAGSTIVHATGGWAAMMGAIILGPRIGKYGPDGRPRVIQGHSIVLVVLGALILFIGWFGFNPGSELAADALVPQLAVKTLVAGCAGAVIAMLVNWALDRKPDVSMAANGLLAGLVSVTAPVGAIETWAAVVIGAVGGALVVLSVRFFDRRGVDDPVGAISVHGVCGTWGTLSIAFFATFDDAFLGREDAGLLYGGGIGQLSTQALFILVHFVFVTVTTGLLFLAIKKTVGLRVSEEEELAGLDVMEHGAPGYSTEQGQGTGLLPSAGVPVVERV</sequence>
<feature type="domain" description="Ammonium transporter AmtB-like" evidence="11">
    <location>
        <begin position="42"/>
        <end position="447"/>
    </location>
</feature>
<organism evidence="12">
    <name type="scientific">uncultured Acidimicrobiales bacterium</name>
    <dbReference type="NCBI Taxonomy" id="310071"/>
    <lineage>
        <taxon>Bacteria</taxon>
        <taxon>Bacillati</taxon>
        <taxon>Actinomycetota</taxon>
        <taxon>Acidimicrobiia</taxon>
        <taxon>Acidimicrobiales</taxon>
        <taxon>environmental samples</taxon>
    </lineage>
</organism>
<feature type="transmembrane region" description="Helical" evidence="8">
    <location>
        <begin position="299"/>
        <end position="316"/>
    </location>
</feature>
<protein>
    <recommendedName>
        <fullName evidence="8">Ammonium transporter</fullName>
    </recommendedName>
</protein>
<evidence type="ECO:0000256" key="1">
    <source>
        <dbReference type="ARBA" id="ARBA00004141"/>
    </source>
</evidence>
<keyword evidence="3 8" id="KW-0813">Transport</keyword>
<dbReference type="Gene3D" id="1.10.3430.10">
    <property type="entry name" value="Ammonium transporter AmtB like domains"/>
    <property type="match status" value="1"/>
</dbReference>
<feature type="transmembrane region" description="Helical" evidence="8">
    <location>
        <begin position="201"/>
        <end position="218"/>
    </location>
</feature>
<feature type="transmembrane region" description="Helical" evidence="8">
    <location>
        <begin position="161"/>
        <end position="181"/>
    </location>
</feature>
<dbReference type="InterPro" id="IPR029020">
    <property type="entry name" value="Ammonium/urea_transptr"/>
</dbReference>
<feature type="chain" id="PRO_5027028939" description="Ammonium transporter" evidence="10">
    <location>
        <begin position="26"/>
        <end position="469"/>
    </location>
</feature>
<keyword evidence="6 8" id="KW-0472">Membrane</keyword>
<dbReference type="InterPro" id="IPR024041">
    <property type="entry name" value="NH4_transpt_AmtB-like_dom"/>
</dbReference>
<evidence type="ECO:0000256" key="4">
    <source>
        <dbReference type="ARBA" id="ARBA00022692"/>
    </source>
</evidence>
<feature type="region of interest" description="Disordered" evidence="9">
    <location>
        <begin position="448"/>
        <end position="469"/>
    </location>
</feature>
<feature type="transmembrane region" description="Helical" evidence="8">
    <location>
        <begin position="275"/>
        <end position="292"/>
    </location>
</feature>
<evidence type="ECO:0000313" key="12">
    <source>
        <dbReference type="EMBL" id="CAA9249996.1"/>
    </source>
</evidence>
<evidence type="ECO:0000259" key="11">
    <source>
        <dbReference type="Pfam" id="PF00909"/>
    </source>
</evidence>
<feature type="transmembrane region" description="Helical" evidence="8">
    <location>
        <begin position="41"/>
        <end position="60"/>
    </location>
</feature>
<dbReference type="GO" id="GO:0005886">
    <property type="term" value="C:plasma membrane"/>
    <property type="evidence" value="ECO:0007669"/>
    <property type="project" value="UniProtKB-SubCell"/>
</dbReference>
<evidence type="ECO:0000256" key="3">
    <source>
        <dbReference type="ARBA" id="ARBA00022448"/>
    </source>
</evidence>
<dbReference type="GO" id="GO:0097272">
    <property type="term" value="P:ammonium homeostasis"/>
    <property type="evidence" value="ECO:0007669"/>
    <property type="project" value="TreeGrafter"/>
</dbReference>
<keyword evidence="5 8" id="KW-1133">Transmembrane helix</keyword>
<dbReference type="NCBIfam" id="TIGR00836">
    <property type="entry name" value="amt"/>
    <property type="match status" value="1"/>
</dbReference>
<keyword evidence="10" id="KW-0732">Signal</keyword>
<dbReference type="EMBL" id="CADCSY010000096">
    <property type="protein sequence ID" value="CAA9249996.1"/>
    <property type="molecule type" value="Genomic_DNA"/>
</dbReference>
<feature type="signal peptide" evidence="10">
    <location>
        <begin position="1"/>
        <end position="25"/>
    </location>
</feature>
<proteinExistence type="inferred from homology"/>
<reference evidence="12" key="1">
    <citation type="submission" date="2020-02" db="EMBL/GenBank/DDBJ databases">
        <authorList>
            <person name="Meier V. D."/>
        </authorList>
    </citation>
    <scope>NUCLEOTIDE SEQUENCE</scope>
    <source>
        <strain evidence="12">AVDCRST_MAG20</strain>
    </source>
</reference>
<dbReference type="PANTHER" id="PTHR11730">
    <property type="entry name" value="AMMONIUM TRANSPORTER"/>
    <property type="match status" value="1"/>
</dbReference>
<keyword evidence="4 8" id="KW-0812">Transmembrane</keyword>
<dbReference type="SUPFAM" id="SSF111352">
    <property type="entry name" value="Ammonium transporter"/>
    <property type="match status" value="1"/>
</dbReference>
<feature type="transmembrane region" description="Helical" evidence="8">
    <location>
        <begin position="399"/>
        <end position="420"/>
    </location>
</feature>
<dbReference type="AlphaFoldDB" id="A0A6J4IF53"/>
<keyword evidence="7 8" id="KW-0924">Ammonia transport</keyword>
<dbReference type="PANTHER" id="PTHR11730:SF6">
    <property type="entry name" value="AMMONIUM TRANSPORTER"/>
    <property type="match status" value="1"/>
</dbReference>
<dbReference type="Pfam" id="PF00909">
    <property type="entry name" value="Ammonium_transp"/>
    <property type="match status" value="1"/>
</dbReference>
<evidence type="ECO:0000256" key="7">
    <source>
        <dbReference type="ARBA" id="ARBA00023177"/>
    </source>
</evidence>
<feature type="transmembrane region" description="Helical" evidence="8">
    <location>
        <begin position="238"/>
        <end position="255"/>
    </location>
</feature>
<evidence type="ECO:0000256" key="8">
    <source>
        <dbReference type="RuleBase" id="RU362002"/>
    </source>
</evidence>
<accession>A0A6J4IF53</accession>
<dbReference type="InterPro" id="IPR001905">
    <property type="entry name" value="Ammonium_transpt"/>
</dbReference>
<feature type="transmembrane region" description="Helical" evidence="8">
    <location>
        <begin position="322"/>
        <end position="342"/>
    </location>
</feature>
<feature type="transmembrane region" description="Helical" evidence="8">
    <location>
        <begin position="128"/>
        <end position="149"/>
    </location>
</feature>
<evidence type="ECO:0000256" key="6">
    <source>
        <dbReference type="ARBA" id="ARBA00023136"/>
    </source>
</evidence>
<evidence type="ECO:0000256" key="10">
    <source>
        <dbReference type="SAM" id="SignalP"/>
    </source>
</evidence>
<evidence type="ECO:0000256" key="2">
    <source>
        <dbReference type="ARBA" id="ARBA00005887"/>
    </source>
</evidence>
<feature type="transmembrane region" description="Helical" evidence="8">
    <location>
        <begin position="354"/>
        <end position="374"/>
    </location>
</feature>
<gene>
    <name evidence="12" type="ORF">AVDCRST_MAG20-2084</name>
</gene>
<dbReference type="InterPro" id="IPR018047">
    <property type="entry name" value="Ammonium_transpt_CS"/>
</dbReference>
<dbReference type="GO" id="GO:0008519">
    <property type="term" value="F:ammonium channel activity"/>
    <property type="evidence" value="ECO:0007669"/>
    <property type="project" value="InterPro"/>
</dbReference>
<evidence type="ECO:0000256" key="5">
    <source>
        <dbReference type="ARBA" id="ARBA00022989"/>
    </source>
</evidence>
<comment type="subcellular location">
    <subcellularLocation>
        <location evidence="8">Cell membrane</location>
        <topology evidence="8">Multi-pass membrane protein</topology>
    </subcellularLocation>
    <subcellularLocation>
        <location evidence="1">Membrane</location>
        <topology evidence="1">Multi-pass membrane protein</topology>
    </subcellularLocation>
</comment>
<name>A0A6J4IF53_9ACTN</name>